<evidence type="ECO:0000313" key="2">
    <source>
        <dbReference type="Proteomes" id="UP000026961"/>
    </source>
</evidence>
<dbReference type="AlphaFoldDB" id="A0A0D9YLT7"/>
<organism evidence="1">
    <name type="scientific">Oryza glumipatula</name>
    <dbReference type="NCBI Taxonomy" id="40148"/>
    <lineage>
        <taxon>Eukaryota</taxon>
        <taxon>Viridiplantae</taxon>
        <taxon>Streptophyta</taxon>
        <taxon>Embryophyta</taxon>
        <taxon>Tracheophyta</taxon>
        <taxon>Spermatophyta</taxon>
        <taxon>Magnoliopsida</taxon>
        <taxon>Liliopsida</taxon>
        <taxon>Poales</taxon>
        <taxon>Poaceae</taxon>
        <taxon>BOP clade</taxon>
        <taxon>Oryzoideae</taxon>
        <taxon>Oryzeae</taxon>
        <taxon>Oryzinae</taxon>
        <taxon>Oryza</taxon>
    </lineage>
</organism>
<dbReference type="EnsemblPlants" id="OGLUM02G02420.1">
    <property type="protein sequence ID" value="OGLUM02G02420.1"/>
    <property type="gene ID" value="OGLUM02G02420"/>
</dbReference>
<name>A0A0D9YLT7_9ORYZ</name>
<dbReference type="Proteomes" id="UP000026961">
    <property type="component" value="Chromosome 2"/>
</dbReference>
<reference evidence="1" key="1">
    <citation type="submission" date="2015-04" db="UniProtKB">
        <authorList>
            <consortium name="EnsemblPlants"/>
        </authorList>
    </citation>
    <scope>IDENTIFICATION</scope>
</reference>
<dbReference type="HOGENOM" id="CLU_2964623_0_0_1"/>
<dbReference type="Gramene" id="OGLUM02G02420.1">
    <property type="protein sequence ID" value="OGLUM02G02420.1"/>
    <property type="gene ID" value="OGLUM02G02420"/>
</dbReference>
<accession>A0A0D9YLT7</accession>
<protein>
    <submittedName>
        <fullName evidence="1">Uncharacterized protein</fullName>
    </submittedName>
</protein>
<sequence>MEMDMRVMVMGSSLMACFGLLLLGAARALAWNQSKAAFCRVKSSLKFVEKSEATVLNVL</sequence>
<reference evidence="1" key="2">
    <citation type="submission" date="2018-05" db="EMBL/GenBank/DDBJ databases">
        <title>OgluRS3 (Oryza glumaepatula Reference Sequence Version 3).</title>
        <authorList>
            <person name="Zhang J."/>
            <person name="Kudrna D."/>
            <person name="Lee S."/>
            <person name="Talag J."/>
            <person name="Welchert J."/>
            <person name="Wing R.A."/>
        </authorList>
    </citation>
    <scope>NUCLEOTIDE SEQUENCE [LARGE SCALE GENOMIC DNA]</scope>
</reference>
<dbReference type="PROSITE" id="PS51257">
    <property type="entry name" value="PROKAR_LIPOPROTEIN"/>
    <property type="match status" value="1"/>
</dbReference>
<keyword evidence="2" id="KW-1185">Reference proteome</keyword>
<proteinExistence type="predicted"/>
<evidence type="ECO:0000313" key="1">
    <source>
        <dbReference type="EnsemblPlants" id="OGLUM02G02420.1"/>
    </source>
</evidence>